<proteinExistence type="predicted"/>
<dbReference type="SUPFAM" id="SSF53098">
    <property type="entry name" value="Ribonuclease H-like"/>
    <property type="match status" value="1"/>
</dbReference>
<dbReference type="EMBL" id="JABWDY010007674">
    <property type="protein sequence ID" value="KAF5202759.1"/>
    <property type="molecule type" value="Genomic_DNA"/>
</dbReference>
<protein>
    <recommendedName>
        <fullName evidence="1">RNase H type-1 domain-containing protein</fullName>
    </recommendedName>
</protein>
<dbReference type="GO" id="GO:0004523">
    <property type="term" value="F:RNA-DNA hybrid ribonuclease activity"/>
    <property type="evidence" value="ECO:0007669"/>
    <property type="project" value="InterPro"/>
</dbReference>
<sequence length="107" mass="12017">MMMKKFWLLVIKKIRAKSILEAELLGVEGALTLAGVKGFRKIHLEGDYQTVMNALKKNDQHPYLSWQDAAIFSNILVNFSWISRPCNIKAHEVCQMGSCPNGHGSLS</sequence>
<accession>A0A7J6WZ78</accession>
<dbReference type="Gene3D" id="3.30.420.10">
    <property type="entry name" value="Ribonuclease H-like superfamily/Ribonuclease H"/>
    <property type="match status" value="1"/>
</dbReference>
<comment type="caution">
    <text evidence="2">The sequence shown here is derived from an EMBL/GenBank/DDBJ whole genome shotgun (WGS) entry which is preliminary data.</text>
</comment>
<dbReference type="InterPro" id="IPR036397">
    <property type="entry name" value="RNaseH_sf"/>
</dbReference>
<dbReference type="InterPro" id="IPR012337">
    <property type="entry name" value="RNaseH-like_sf"/>
</dbReference>
<dbReference type="AlphaFoldDB" id="A0A7J6WZ78"/>
<gene>
    <name evidence="2" type="ORF">FRX31_007650</name>
</gene>
<feature type="domain" description="RNase H type-1" evidence="1">
    <location>
        <begin position="14"/>
        <end position="96"/>
    </location>
</feature>
<dbReference type="InterPro" id="IPR044730">
    <property type="entry name" value="RNase_H-like_dom_plant"/>
</dbReference>
<dbReference type="CDD" id="cd06222">
    <property type="entry name" value="RNase_H_like"/>
    <property type="match status" value="1"/>
</dbReference>
<organism evidence="2 3">
    <name type="scientific">Thalictrum thalictroides</name>
    <name type="common">Rue-anemone</name>
    <name type="synonym">Anemone thalictroides</name>
    <dbReference type="NCBI Taxonomy" id="46969"/>
    <lineage>
        <taxon>Eukaryota</taxon>
        <taxon>Viridiplantae</taxon>
        <taxon>Streptophyta</taxon>
        <taxon>Embryophyta</taxon>
        <taxon>Tracheophyta</taxon>
        <taxon>Spermatophyta</taxon>
        <taxon>Magnoliopsida</taxon>
        <taxon>Ranunculales</taxon>
        <taxon>Ranunculaceae</taxon>
        <taxon>Thalictroideae</taxon>
        <taxon>Thalictrum</taxon>
    </lineage>
</organism>
<dbReference type="OrthoDB" id="1747175at2759"/>
<evidence type="ECO:0000313" key="2">
    <source>
        <dbReference type="EMBL" id="KAF5202759.1"/>
    </source>
</evidence>
<dbReference type="Pfam" id="PF13456">
    <property type="entry name" value="RVT_3"/>
    <property type="match status" value="1"/>
</dbReference>
<evidence type="ECO:0000313" key="3">
    <source>
        <dbReference type="Proteomes" id="UP000554482"/>
    </source>
</evidence>
<evidence type="ECO:0000259" key="1">
    <source>
        <dbReference type="Pfam" id="PF13456"/>
    </source>
</evidence>
<dbReference type="InterPro" id="IPR002156">
    <property type="entry name" value="RNaseH_domain"/>
</dbReference>
<keyword evidence="3" id="KW-1185">Reference proteome</keyword>
<dbReference type="Proteomes" id="UP000554482">
    <property type="component" value="Unassembled WGS sequence"/>
</dbReference>
<name>A0A7J6WZ78_THATH</name>
<dbReference type="GO" id="GO:0003676">
    <property type="term" value="F:nucleic acid binding"/>
    <property type="evidence" value="ECO:0007669"/>
    <property type="project" value="InterPro"/>
</dbReference>
<reference evidence="2 3" key="1">
    <citation type="submission" date="2020-06" db="EMBL/GenBank/DDBJ databases">
        <title>Transcriptomic and genomic resources for Thalictrum thalictroides and T. hernandezii: Facilitating candidate gene discovery in an emerging model plant lineage.</title>
        <authorList>
            <person name="Arias T."/>
            <person name="Riano-Pachon D.M."/>
            <person name="Di Stilio V.S."/>
        </authorList>
    </citation>
    <scope>NUCLEOTIDE SEQUENCE [LARGE SCALE GENOMIC DNA]</scope>
    <source>
        <strain evidence="3">cv. WT478/WT964</strain>
        <tissue evidence="2">Leaves</tissue>
    </source>
</reference>